<comment type="caution">
    <text evidence="1">The sequence shown here is derived from an EMBL/GenBank/DDBJ whole genome shotgun (WGS) entry which is preliminary data.</text>
</comment>
<proteinExistence type="predicted"/>
<evidence type="ECO:0000313" key="2">
    <source>
        <dbReference type="Proteomes" id="UP001612741"/>
    </source>
</evidence>
<dbReference type="RefSeq" id="WP_397087771.1">
    <property type="nucleotide sequence ID" value="NZ_JBITGY010000010.1"/>
</dbReference>
<organism evidence="1 2">
    <name type="scientific">Nonomuraea typhae</name>
    <dbReference type="NCBI Taxonomy" id="2603600"/>
    <lineage>
        <taxon>Bacteria</taxon>
        <taxon>Bacillati</taxon>
        <taxon>Actinomycetota</taxon>
        <taxon>Actinomycetes</taxon>
        <taxon>Streptosporangiales</taxon>
        <taxon>Streptosporangiaceae</taxon>
        <taxon>Nonomuraea</taxon>
    </lineage>
</organism>
<name>A0ABW7Z2S4_9ACTN</name>
<dbReference type="Proteomes" id="UP001612741">
    <property type="component" value="Unassembled WGS sequence"/>
</dbReference>
<gene>
    <name evidence="1" type="ORF">ACIBG2_34140</name>
</gene>
<sequence>MVQRRGVRRLAVTAQRQAKADHDLATWLPSDEIRRYTAEGVAARKRFLLKIDPLGCVHRL</sequence>
<reference evidence="1 2" key="1">
    <citation type="submission" date="2024-10" db="EMBL/GenBank/DDBJ databases">
        <title>The Natural Products Discovery Center: Release of the First 8490 Sequenced Strains for Exploring Actinobacteria Biosynthetic Diversity.</title>
        <authorList>
            <person name="Kalkreuter E."/>
            <person name="Kautsar S.A."/>
            <person name="Yang D."/>
            <person name="Bader C.D."/>
            <person name="Teijaro C.N."/>
            <person name="Fluegel L."/>
            <person name="Davis C.M."/>
            <person name="Simpson J.R."/>
            <person name="Lauterbach L."/>
            <person name="Steele A.D."/>
            <person name="Gui C."/>
            <person name="Meng S."/>
            <person name="Li G."/>
            <person name="Viehrig K."/>
            <person name="Ye F."/>
            <person name="Su P."/>
            <person name="Kiefer A.F."/>
            <person name="Nichols A."/>
            <person name="Cepeda A.J."/>
            <person name="Yan W."/>
            <person name="Fan B."/>
            <person name="Jiang Y."/>
            <person name="Adhikari A."/>
            <person name="Zheng C.-J."/>
            <person name="Schuster L."/>
            <person name="Cowan T.M."/>
            <person name="Smanski M.J."/>
            <person name="Chevrette M.G."/>
            <person name="De Carvalho L.P.S."/>
            <person name="Shen B."/>
        </authorList>
    </citation>
    <scope>NUCLEOTIDE SEQUENCE [LARGE SCALE GENOMIC DNA]</scope>
    <source>
        <strain evidence="1 2">NPDC050545</strain>
    </source>
</reference>
<accession>A0ABW7Z2S4</accession>
<keyword evidence="2" id="KW-1185">Reference proteome</keyword>
<evidence type="ECO:0000313" key="1">
    <source>
        <dbReference type="EMBL" id="MFI6502461.1"/>
    </source>
</evidence>
<dbReference type="EMBL" id="JBITGY010000010">
    <property type="protein sequence ID" value="MFI6502461.1"/>
    <property type="molecule type" value="Genomic_DNA"/>
</dbReference>
<protein>
    <submittedName>
        <fullName evidence="1">Uncharacterized protein</fullName>
    </submittedName>
</protein>